<feature type="domain" description="DUF4145" evidence="1">
    <location>
        <begin position="138"/>
        <end position="234"/>
    </location>
</feature>
<dbReference type="GeneID" id="93884088"/>
<sequence>MSDFYGKQELHKAADKFPAGKWPRLLCPRCESGTLQVRDADSVMKVEAADSASELWKQHEGWEPDWVYGYFHGVLHCSYSECGEPTIVTGEYKVDAIPDPDWGIDYEERLRLRFSIPALCIMKIPENCPKPVKDRIQDAAKLLWSDPASAANRLRSAIEELLTSQRIPRTKLISRAGAQSKRRKRLSTHERIIMLKAREPDAANLLEAVKWIGNSGSHEGSVRPDDVLNGVALLEHALHDLYDDRGKELARIAKEINARKGPVRKGNR</sequence>
<accession>A0A494V136</accession>
<name>A0A494V136_9ACTN</name>
<organism evidence="2 3">
    <name type="scientific">Streptomyces fungicidicus</name>
    <dbReference type="NCBI Taxonomy" id="68203"/>
    <lineage>
        <taxon>Bacteria</taxon>
        <taxon>Bacillati</taxon>
        <taxon>Actinomycetota</taxon>
        <taxon>Actinomycetes</taxon>
        <taxon>Kitasatosporales</taxon>
        <taxon>Streptomycetaceae</taxon>
        <taxon>Streptomyces</taxon>
    </lineage>
</organism>
<evidence type="ECO:0000259" key="1">
    <source>
        <dbReference type="Pfam" id="PF13643"/>
    </source>
</evidence>
<gene>
    <name evidence="2" type="ORF">CNQ36_14775</name>
</gene>
<keyword evidence="3" id="KW-1185">Reference proteome</keyword>
<dbReference type="Pfam" id="PF13643">
    <property type="entry name" value="DUF4145"/>
    <property type="match status" value="1"/>
</dbReference>
<dbReference type="AlphaFoldDB" id="A0A494V136"/>
<dbReference type="RefSeq" id="WP_121546363.1">
    <property type="nucleotide sequence ID" value="NZ_CP023407.1"/>
</dbReference>
<reference evidence="2 3" key="1">
    <citation type="submission" date="2017-09" db="EMBL/GenBank/DDBJ databases">
        <authorList>
            <person name="Zhang H."/>
            <person name="Hu S."/>
            <person name="Xu J."/>
            <person name="He Z."/>
        </authorList>
    </citation>
    <scope>NUCLEOTIDE SEQUENCE [LARGE SCALE GENOMIC DNA]</scope>
    <source>
        <strain evidence="2 3">TXX3120</strain>
    </source>
</reference>
<evidence type="ECO:0000313" key="2">
    <source>
        <dbReference type="EMBL" id="AYL36581.1"/>
    </source>
</evidence>
<dbReference type="EMBL" id="CP023407">
    <property type="protein sequence ID" value="AYL36581.1"/>
    <property type="molecule type" value="Genomic_DNA"/>
</dbReference>
<evidence type="ECO:0000313" key="3">
    <source>
        <dbReference type="Proteomes" id="UP000282170"/>
    </source>
</evidence>
<proteinExistence type="predicted"/>
<protein>
    <recommendedName>
        <fullName evidence="1">DUF4145 domain-containing protein</fullName>
    </recommendedName>
</protein>
<dbReference type="KEGG" id="sfug:CNQ36_14775"/>
<dbReference type="InterPro" id="IPR025285">
    <property type="entry name" value="DUF4145"/>
</dbReference>
<dbReference type="Proteomes" id="UP000282170">
    <property type="component" value="Chromosome"/>
</dbReference>